<dbReference type="RefSeq" id="WP_311423753.1">
    <property type="nucleotide sequence ID" value="NZ_JAVREH010000020.1"/>
</dbReference>
<evidence type="ECO:0000313" key="3">
    <source>
        <dbReference type="Proteomes" id="UP001183176"/>
    </source>
</evidence>
<protein>
    <submittedName>
        <fullName evidence="2">Ricin-type beta-trefoil lectin domain protein</fullName>
    </submittedName>
</protein>
<gene>
    <name evidence="2" type="ORF">RM423_14505</name>
</gene>
<keyword evidence="3" id="KW-1185">Reference proteome</keyword>
<accession>A0ABU2JD04</accession>
<dbReference type="PROSITE" id="PS50231">
    <property type="entry name" value="RICIN_B_LECTIN"/>
    <property type="match status" value="2"/>
</dbReference>
<name>A0ABU2JD04_9ACTN</name>
<dbReference type="InterPro" id="IPR035992">
    <property type="entry name" value="Ricin_B-like_lectins"/>
</dbReference>
<comment type="caution">
    <text evidence="2">The sequence shown here is derived from an EMBL/GenBank/DDBJ whole genome shotgun (WGS) entry which is preliminary data.</text>
</comment>
<sequence length="519" mass="54764">MAMMVMLIGLTLTAALIPSIINQRRSTTFDTTRVHSLNAAQSGVDAVIGKIRDSVSSGKGDPTKLPCTTDASQNQTLPLTGNVTGGAATYSVTIQYYVSNPTGHPEVPVMRCVPGYGTYDPGSSSVIPRYARITSTGSDNAGGVTADGGSPQRTLTTVYAFQVDNSNISGGAIRVYPNGTTESTIWCIDVGSGTPTAGVTIPKLQQCSTSYPPAPQQVFAYRTDLTLQLTSSIGTIVGGITYTTGLCLDIRDKSSTTPTSGSPLILRQCGALGSPVWSQQWSFDDHSSFQAPTSSSATTATLSNLCMTVTSHTANAQVALATCDGYLISPTDAWIPTPSVGAGAAAAAGSMQWINFQQFGRCINSPGAVTNPPYLIAPGCKQNPKPGGVNWNQKLTFDSNSGWFYYNTGGVKYCLYNQGTGVDTFVLLTVCSANAGNSVPPSRMVWTRSTPATSPSIPFSQQYRFQNGGLCLSLKTVPTNDQFTVWPKLVMATCDYSTLQQWNAVNVTGSFSLQDTSEK</sequence>
<dbReference type="InterPro" id="IPR000772">
    <property type="entry name" value="Ricin_B_lectin"/>
</dbReference>
<evidence type="ECO:0000259" key="1">
    <source>
        <dbReference type="Pfam" id="PF00652"/>
    </source>
</evidence>
<dbReference type="Gene3D" id="2.80.10.50">
    <property type="match status" value="2"/>
</dbReference>
<dbReference type="EMBL" id="JAVREH010000020">
    <property type="protein sequence ID" value="MDT0262603.1"/>
    <property type="molecule type" value="Genomic_DNA"/>
</dbReference>
<reference evidence="3" key="1">
    <citation type="submission" date="2023-07" db="EMBL/GenBank/DDBJ databases">
        <title>30 novel species of actinomycetes from the DSMZ collection.</title>
        <authorList>
            <person name="Nouioui I."/>
        </authorList>
    </citation>
    <scope>NUCLEOTIDE SEQUENCE [LARGE SCALE GENOMIC DNA]</scope>
    <source>
        <strain evidence="3">DSM 44399</strain>
    </source>
</reference>
<evidence type="ECO:0000313" key="2">
    <source>
        <dbReference type="EMBL" id="MDT0262603.1"/>
    </source>
</evidence>
<organism evidence="2 3">
    <name type="scientific">Jatrophihabitans lederbergiae</name>
    <dbReference type="NCBI Taxonomy" id="3075547"/>
    <lineage>
        <taxon>Bacteria</taxon>
        <taxon>Bacillati</taxon>
        <taxon>Actinomycetota</taxon>
        <taxon>Actinomycetes</taxon>
        <taxon>Jatrophihabitantales</taxon>
        <taxon>Jatrophihabitantaceae</taxon>
        <taxon>Jatrophihabitans</taxon>
    </lineage>
</organism>
<proteinExistence type="predicted"/>
<dbReference type="SUPFAM" id="SSF50370">
    <property type="entry name" value="Ricin B-like lectins"/>
    <property type="match status" value="1"/>
</dbReference>
<dbReference type="Proteomes" id="UP001183176">
    <property type="component" value="Unassembled WGS sequence"/>
</dbReference>
<feature type="domain" description="Ricin B lectin" evidence="1">
    <location>
        <begin position="243"/>
        <end position="325"/>
    </location>
</feature>
<dbReference type="Pfam" id="PF00652">
    <property type="entry name" value="Ricin_B_lectin"/>
    <property type="match status" value="1"/>
</dbReference>